<comment type="caution">
    <text evidence="1">The sequence shown here is derived from an EMBL/GenBank/DDBJ whole genome shotgun (WGS) entry which is preliminary data.</text>
</comment>
<evidence type="ECO:0000313" key="2">
    <source>
        <dbReference type="Proteomes" id="UP001335648"/>
    </source>
</evidence>
<accession>A0AAN8BCR1</accession>
<organism evidence="1 2">
    <name type="scientific">Champsocephalus esox</name>
    <name type="common">pike icefish</name>
    <dbReference type="NCBI Taxonomy" id="159716"/>
    <lineage>
        <taxon>Eukaryota</taxon>
        <taxon>Metazoa</taxon>
        <taxon>Chordata</taxon>
        <taxon>Craniata</taxon>
        <taxon>Vertebrata</taxon>
        <taxon>Euteleostomi</taxon>
        <taxon>Actinopterygii</taxon>
        <taxon>Neopterygii</taxon>
        <taxon>Teleostei</taxon>
        <taxon>Neoteleostei</taxon>
        <taxon>Acanthomorphata</taxon>
        <taxon>Eupercaria</taxon>
        <taxon>Perciformes</taxon>
        <taxon>Notothenioidei</taxon>
        <taxon>Channichthyidae</taxon>
        <taxon>Champsocephalus</taxon>
    </lineage>
</organism>
<sequence>MPNPPCTYTDTRRLEGGVRVFKPRRCAAPVCPSAAAPSCPAAERRAANMSKLYVTLERQSGSASVTRYCTK</sequence>
<gene>
    <name evidence="1" type="ORF">CesoFtcFv8_021342</name>
</gene>
<name>A0AAN8BCR1_9TELE</name>
<reference evidence="1 2" key="1">
    <citation type="journal article" date="2023" name="Mol. Biol. Evol.">
        <title>Genomics of Secondarily Temperate Adaptation in the Only Non-Antarctic Icefish.</title>
        <authorList>
            <person name="Rivera-Colon A.G."/>
            <person name="Rayamajhi N."/>
            <person name="Minhas B.F."/>
            <person name="Madrigal G."/>
            <person name="Bilyk K.T."/>
            <person name="Yoon V."/>
            <person name="Hune M."/>
            <person name="Gregory S."/>
            <person name="Cheng C.H.C."/>
            <person name="Catchen J.M."/>
        </authorList>
    </citation>
    <scope>NUCLEOTIDE SEQUENCE [LARGE SCALE GENOMIC DNA]</scope>
    <source>
        <strain evidence="1">JC2023a</strain>
    </source>
</reference>
<dbReference type="Proteomes" id="UP001335648">
    <property type="component" value="Unassembled WGS sequence"/>
</dbReference>
<proteinExistence type="predicted"/>
<protein>
    <submittedName>
        <fullName evidence="1">Uncharacterized protein</fullName>
    </submittedName>
</protein>
<keyword evidence="2" id="KW-1185">Reference proteome</keyword>
<evidence type="ECO:0000313" key="1">
    <source>
        <dbReference type="EMBL" id="KAK5882793.1"/>
    </source>
</evidence>
<dbReference type="EMBL" id="JAULUE010002062">
    <property type="protein sequence ID" value="KAK5882793.1"/>
    <property type="molecule type" value="Genomic_DNA"/>
</dbReference>
<dbReference type="AlphaFoldDB" id="A0AAN8BCR1"/>